<gene>
    <name evidence="13" type="ORF">GBAR_LOCUS16751</name>
</gene>
<dbReference type="GO" id="GO:0070404">
    <property type="term" value="F:NADH binding"/>
    <property type="evidence" value="ECO:0007669"/>
    <property type="project" value="TreeGrafter"/>
</dbReference>
<keyword evidence="14" id="KW-1185">Reference proteome</keyword>
<dbReference type="PANTHER" id="PTHR15104">
    <property type="entry name" value="DIHYDROPTERIDINE REDUCTASE"/>
    <property type="match status" value="1"/>
</dbReference>
<evidence type="ECO:0000313" key="14">
    <source>
        <dbReference type="Proteomes" id="UP001174909"/>
    </source>
</evidence>
<evidence type="ECO:0000256" key="4">
    <source>
        <dbReference type="ARBA" id="ARBA00023002"/>
    </source>
</evidence>
<dbReference type="SUPFAM" id="SSF51735">
    <property type="entry name" value="NAD(P)-binding Rossmann-fold domains"/>
    <property type="match status" value="1"/>
</dbReference>
<comment type="subunit">
    <text evidence="2">Homodimer.</text>
</comment>
<comment type="function">
    <text evidence="6">Catalyzes the conversion of quinonoid dihydrobiopterin into tetrahydrobiopterin.</text>
</comment>
<dbReference type="GO" id="GO:0070402">
    <property type="term" value="F:NADPH binding"/>
    <property type="evidence" value="ECO:0007669"/>
    <property type="project" value="TreeGrafter"/>
</dbReference>
<evidence type="ECO:0000256" key="3">
    <source>
        <dbReference type="ARBA" id="ARBA00022857"/>
    </source>
</evidence>
<evidence type="ECO:0000256" key="7">
    <source>
        <dbReference type="ARBA" id="ARBA00039153"/>
    </source>
</evidence>
<dbReference type="EC" id="1.5.1.34" evidence="7"/>
<evidence type="ECO:0000256" key="2">
    <source>
        <dbReference type="ARBA" id="ARBA00011738"/>
    </source>
</evidence>
<evidence type="ECO:0000256" key="10">
    <source>
        <dbReference type="ARBA" id="ARBA00042518"/>
    </source>
</evidence>
<proteinExistence type="inferred from homology"/>
<sequence>MEVVCFQTPPVAVGVYRCMQVAGKVQSVVGDDKLDAVVCVAGGWAGGNAASQDLVKSCDLMWKQSVWTSVLAAQISSKHLREGGLLLLTGAQAALGATSGMIGYGLAKAAVHQLVSSLGAADSGLPTNTSVLAILPITLDTPGNRKGMANADFSQWTPLQYLADVLVGWAAGRDRPSPSPALLEVKTVDGNTTITPV</sequence>
<evidence type="ECO:0000256" key="11">
    <source>
        <dbReference type="ARBA" id="ARBA00047429"/>
    </source>
</evidence>
<evidence type="ECO:0000256" key="8">
    <source>
        <dbReference type="ARBA" id="ARBA00039520"/>
    </source>
</evidence>
<keyword evidence="4" id="KW-0560">Oxidoreductase</keyword>
<dbReference type="GO" id="GO:0004155">
    <property type="term" value="F:6,7-dihydropteridine reductase activity"/>
    <property type="evidence" value="ECO:0007669"/>
    <property type="project" value="UniProtKB-EC"/>
</dbReference>
<dbReference type="Gene3D" id="3.40.50.720">
    <property type="entry name" value="NAD(P)-binding Rossmann-like Domain"/>
    <property type="match status" value="1"/>
</dbReference>
<dbReference type="GO" id="GO:0005737">
    <property type="term" value="C:cytoplasm"/>
    <property type="evidence" value="ECO:0007669"/>
    <property type="project" value="TreeGrafter"/>
</dbReference>
<accession>A0AA35SIC7</accession>
<evidence type="ECO:0000256" key="6">
    <source>
        <dbReference type="ARBA" id="ARBA00037099"/>
    </source>
</evidence>
<dbReference type="Proteomes" id="UP001174909">
    <property type="component" value="Unassembled WGS sequence"/>
</dbReference>
<dbReference type="EMBL" id="CASHTH010002410">
    <property type="protein sequence ID" value="CAI8029477.1"/>
    <property type="molecule type" value="Genomic_DNA"/>
</dbReference>
<evidence type="ECO:0000256" key="1">
    <source>
        <dbReference type="ARBA" id="ARBA00006484"/>
    </source>
</evidence>
<evidence type="ECO:0000313" key="13">
    <source>
        <dbReference type="EMBL" id="CAI8029477.1"/>
    </source>
</evidence>
<evidence type="ECO:0000256" key="5">
    <source>
        <dbReference type="ARBA" id="ARBA00023007"/>
    </source>
</evidence>
<evidence type="ECO:0000256" key="12">
    <source>
        <dbReference type="ARBA" id="ARBA00047536"/>
    </source>
</evidence>
<dbReference type="FunFam" id="3.40.50.720:FF:000157">
    <property type="entry name" value="Quinoid dihydropteridine reductase"/>
    <property type="match status" value="1"/>
</dbReference>
<dbReference type="GO" id="GO:0006559">
    <property type="term" value="P:L-phenylalanine catabolic process"/>
    <property type="evidence" value="ECO:0007669"/>
    <property type="project" value="TreeGrafter"/>
</dbReference>
<evidence type="ECO:0000256" key="9">
    <source>
        <dbReference type="ARBA" id="ARBA00041348"/>
    </source>
</evidence>
<organism evidence="13 14">
    <name type="scientific">Geodia barretti</name>
    <name type="common">Barrett's horny sponge</name>
    <dbReference type="NCBI Taxonomy" id="519541"/>
    <lineage>
        <taxon>Eukaryota</taxon>
        <taxon>Metazoa</taxon>
        <taxon>Porifera</taxon>
        <taxon>Demospongiae</taxon>
        <taxon>Heteroscleromorpha</taxon>
        <taxon>Tetractinellida</taxon>
        <taxon>Astrophorina</taxon>
        <taxon>Geodiidae</taxon>
        <taxon>Geodia</taxon>
    </lineage>
</organism>
<name>A0AA35SIC7_GEOBA</name>
<comment type="catalytic activity">
    <reaction evidence="12">
        <text>5,6,7,8-tetrahydropteridine + NAD(+) = 6,7-dihydropteridine + NADH + H(+)</text>
        <dbReference type="Rhea" id="RHEA:17869"/>
        <dbReference type="ChEBI" id="CHEBI:15378"/>
        <dbReference type="ChEBI" id="CHEBI:28889"/>
        <dbReference type="ChEBI" id="CHEBI:30156"/>
        <dbReference type="ChEBI" id="CHEBI:57540"/>
        <dbReference type="ChEBI" id="CHEBI:57945"/>
        <dbReference type="EC" id="1.5.1.34"/>
    </reaction>
    <physiologicalReaction direction="right-to-left" evidence="12">
        <dbReference type="Rhea" id="RHEA:17871"/>
    </physiologicalReaction>
</comment>
<dbReference type="PANTHER" id="PTHR15104:SF0">
    <property type="entry name" value="DIHYDROPTERIDINE REDUCTASE"/>
    <property type="match status" value="1"/>
</dbReference>
<comment type="catalytic activity">
    <reaction evidence="11">
        <text>5,6,7,8-tetrahydropteridine + NADP(+) = 6,7-dihydropteridine + NADPH + H(+)</text>
        <dbReference type="Rhea" id="RHEA:17865"/>
        <dbReference type="ChEBI" id="CHEBI:15378"/>
        <dbReference type="ChEBI" id="CHEBI:28889"/>
        <dbReference type="ChEBI" id="CHEBI:30156"/>
        <dbReference type="ChEBI" id="CHEBI:57783"/>
        <dbReference type="ChEBI" id="CHEBI:58349"/>
        <dbReference type="EC" id="1.5.1.34"/>
    </reaction>
    <physiologicalReaction direction="right-to-left" evidence="11">
        <dbReference type="Rhea" id="RHEA:17867"/>
    </physiologicalReaction>
</comment>
<dbReference type="InterPro" id="IPR036291">
    <property type="entry name" value="NAD(P)-bd_dom_sf"/>
</dbReference>
<protein>
    <recommendedName>
        <fullName evidence="8">Dihydropteridine reductase</fullName>
        <ecNumber evidence="7">1.5.1.34</ecNumber>
    </recommendedName>
    <alternativeName>
        <fullName evidence="10">HDHPR</fullName>
    </alternativeName>
    <alternativeName>
        <fullName evidence="9">Quinoid dihydropteridine reductase</fullName>
    </alternativeName>
</protein>
<dbReference type="GO" id="GO:0006729">
    <property type="term" value="P:tetrahydrobiopterin biosynthetic process"/>
    <property type="evidence" value="ECO:0007669"/>
    <property type="project" value="UniProtKB-KW"/>
</dbReference>
<comment type="similarity">
    <text evidence="1">Belongs to the short-chain dehydrogenases/reductases (SDR) family.</text>
</comment>
<comment type="caution">
    <text evidence="13">The sequence shown here is derived from an EMBL/GenBank/DDBJ whole genome shotgun (WGS) entry which is preliminary data.</text>
</comment>
<keyword evidence="5" id="KW-0783">Tetrahydrobiopterin biosynthesis</keyword>
<dbReference type="AlphaFoldDB" id="A0AA35SIC7"/>
<keyword evidence="3" id="KW-0521">NADP</keyword>
<reference evidence="13" key="1">
    <citation type="submission" date="2023-03" db="EMBL/GenBank/DDBJ databases">
        <authorList>
            <person name="Steffen K."/>
            <person name="Cardenas P."/>
        </authorList>
    </citation>
    <scope>NUCLEOTIDE SEQUENCE</scope>
</reference>